<dbReference type="Proteomes" id="UP000695000">
    <property type="component" value="Unplaced"/>
</dbReference>
<gene>
    <name evidence="3" type="primary">LOC108559909</name>
</gene>
<sequence>MEGSEVRRLRMQYRFTNLLNAKETKANGALMTNDRYLELIKDVKHAKSCKKKVPRDYWLLHRYDVVTIQDIEKLIKPMKVFNYAEVVFYVKKDDLFDVLYDVHLQTGHKGRDTMVKVIRRKYKNVTQEQILIFLETCEVCQRKKSEKKRASGKIVKFHPCNRINLMSSSSHELDSGPELTTIQKSEDDGELETKFDIADLVNIDHEFTSGDPLAEKTGEDDHHDFQENSRNTIPSAENAMSQQQNKTVISTVTKNSGGIVRKRATAAISTNPKRTKIDTLHSASKDALDLFFDGIKSTMRQFSATDIHQVKAKIFSIVSEVEAKYLDVPEMQTADDFELVKVKEELSDYHVQFCDEEEEERNSSVMEERMIKKEVNNIVSNDPLYMGESSGSGKGKVEEDASNKKVVRKTAFCPVWNCCEDNCSVRFSTERQLQMNTEFQNFTSEEKDAYICSLVLVIGDDCKIERTRVYRLPDSFDGSNVDVCKKMFRSVLNLTNKSITNALSKKSWGEYEFHDTLLAEARARQIVLNRKFQI</sequence>
<dbReference type="RefSeq" id="XP_017772779.1">
    <property type="nucleotide sequence ID" value="XM_017917290.1"/>
</dbReference>
<accession>A0ABM1MDX9</accession>
<keyword evidence="2" id="KW-1185">Reference proteome</keyword>
<evidence type="ECO:0000313" key="3">
    <source>
        <dbReference type="RefSeq" id="XP_017772779.1"/>
    </source>
</evidence>
<feature type="compositionally biased region" description="Basic and acidic residues" evidence="1">
    <location>
        <begin position="208"/>
        <end position="227"/>
    </location>
</feature>
<feature type="region of interest" description="Disordered" evidence="1">
    <location>
        <begin position="208"/>
        <end position="229"/>
    </location>
</feature>
<dbReference type="GeneID" id="108559909"/>
<proteinExistence type="predicted"/>
<organism evidence="2 3">
    <name type="scientific">Nicrophorus vespilloides</name>
    <name type="common">Boreal carrion beetle</name>
    <dbReference type="NCBI Taxonomy" id="110193"/>
    <lineage>
        <taxon>Eukaryota</taxon>
        <taxon>Metazoa</taxon>
        <taxon>Ecdysozoa</taxon>
        <taxon>Arthropoda</taxon>
        <taxon>Hexapoda</taxon>
        <taxon>Insecta</taxon>
        <taxon>Pterygota</taxon>
        <taxon>Neoptera</taxon>
        <taxon>Endopterygota</taxon>
        <taxon>Coleoptera</taxon>
        <taxon>Polyphaga</taxon>
        <taxon>Staphyliniformia</taxon>
        <taxon>Silphidae</taxon>
        <taxon>Nicrophorinae</taxon>
        <taxon>Nicrophorus</taxon>
    </lineage>
</organism>
<name>A0ABM1MDX9_NICVS</name>
<reference evidence="3" key="1">
    <citation type="submission" date="2025-08" db="UniProtKB">
        <authorList>
            <consortium name="RefSeq"/>
        </authorList>
    </citation>
    <scope>IDENTIFICATION</scope>
    <source>
        <tissue evidence="3">Whole Larva</tissue>
    </source>
</reference>
<evidence type="ECO:0000313" key="2">
    <source>
        <dbReference type="Proteomes" id="UP000695000"/>
    </source>
</evidence>
<protein>
    <submittedName>
        <fullName evidence="3">Uncharacterized protein LOC108559909 isoform X2</fullName>
    </submittedName>
</protein>
<evidence type="ECO:0000256" key="1">
    <source>
        <dbReference type="SAM" id="MobiDB-lite"/>
    </source>
</evidence>